<dbReference type="PANTHER" id="PTHR10000">
    <property type="entry name" value="PHOSPHOSERINE PHOSPHATASE"/>
    <property type="match status" value="1"/>
</dbReference>
<keyword evidence="4" id="KW-1185">Reference proteome</keyword>
<proteinExistence type="predicted"/>
<dbReference type="AlphaFoldDB" id="A0A7W8D2V8"/>
<dbReference type="EMBL" id="JACHHD010000010">
    <property type="protein sequence ID" value="MBB5185087.1"/>
    <property type="molecule type" value="Genomic_DNA"/>
</dbReference>
<dbReference type="Proteomes" id="UP000775500">
    <property type="component" value="Unassembled WGS sequence"/>
</dbReference>
<dbReference type="SUPFAM" id="SSF56784">
    <property type="entry name" value="HAD-like"/>
    <property type="match status" value="1"/>
</dbReference>
<protein>
    <submittedName>
        <fullName evidence="2">HAD family phosphatase</fullName>
    </submittedName>
</protein>
<dbReference type="GO" id="GO:0005829">
    <property type="term" value="C:cytosol"/>
    <property type="evidence" value="ECO:0007669"/>
    <property type="project" value="TreeGrafter"/>
</dbReference>
<dbReference type="InterPro" id="IPR036412">
    <property type="entry name" value="HAD-like_sf"/>
</dbReference>
<dbReference type="RefSeq" id="WP_183375642.1">
    <property type="nucleotide sequence ID" value="NZ_CAWVLV010000037.1"/>
</dbReference>
<evidence type="ECO:0000313" key="4">
    <source>
        <dbReference type="Proteomes" id="UP000775500"/>
    </source>
</evidence>
<reference evidence="2 4" key="3">
    <citation type="journal article" date="2021" name="Sci. Rep.">
        <title>The distribution of antibiotic resistance genes in chicken gut microbiota commensals.</title>
        <authorList>
            <person name="Juricova H."/>
            <person name="Matiasovicova J."/>
            <person name="Kubasova T."/>
            <person name="Cejkova D."/>
            <person name="Rychlik I."/>
        </authorList>
    </citation>
    <scope>NUCLEOTIDE SEQUENCE [LARGE SCALE GENOMIC DNA]</scope>
    <source>
        <strain evidence="2 4">An423</strain>
    </source>
</reference>
<sequence>MKLLATDYDGTLKYASHIMPEDLEAIQDWKQAGNMFVIVTGRSMESIEQQVKENDLPVDYYVTNNGGMVFDKEGNELLAHYLDLVTAIDIIYAAQNEEGVASVVINDGRNRHKMTVDPSVSDRRYPHMQDDMTMEDLENCPKIAQIVLSMAEQNMAVTLADNINMFFGENVVAYANNFVVDVVPKGISKATGLEFVVEYADIDEADVYTIGDSYNDIPLMTYGYNGACMTTALEEVQQNATVLYDSVGTMIYSILD</sequence>
<evidence type="ECO:0000313" key="3">
    <source>
        <dbReference type="Proteomes" id="UP000521313"/>
    </source>
</evidence>
<accession>A0A7W8D2V8</accession>
<dbReference type="Gene3D" id="3.30.1240.10">
    <property type="match status" value="1"/>
</dbReference>
<dbReference type="NCBIfam" id="TIGR01484">
    <property type="entry name" value="HAD-SF-IIB"/>
    <property type="match status" value="1"/>
</dbReference>
<dbReference type="GO" id="GO:0016791">
    <property type="term" value="F:phosphatase activity"/>
    <property type="evidence" value="ECO:0007669"/>
    <property type="project" value="TreeGrafter"/>
</dbReference>
<dbReference type="GO" id="GO:0000287">
    <property type="term" value="F:magnesium ion binding"/>
    <property type="evidence" value="ECO:0007669"/>
    <property type="project" value="TreeGrafter"/>
</dbReference>
<gene>
    <name evidence="2" type="ORF">H5982_00265</name>
    <name evidence="1" type="ORF">HNQ43_001136</name>
</gene>
<dbReference type="InterPro" id="IPR006379">
    <property type="entry name" value="HAD-SF_hydro_IIB"/>
</dbReference>
<dbReference type="Gene3D" id="3.40.50.1000">
    <property type="entry name" value="HAD superfamily/HAD-like"/>
    <property type="match status" value="1"/>
</dbReference>
<name>A0A7W8D2V8_9FIRM</name>
<dbReference type="Pfam" id="PF08282">
    <property type="entry name" value="Hydrolase_3"/>
    <property type="match status" value="1"/>
</dbReference>
<organism evidence="1 3">
    <name type="scientific">Faecalicoccus acidiformans</name>
    <dbReference type="NCBI Taxonomy" id="915173"/>
    <lineage>
        <taxon>Bacteria</taxon>
        <taxon>Bacillati</taxon>
        <taxon>Bacillota</taxon>
        <taxon>Erysipelotrichia</taxon>
        <taxon>Erysipelotrichales</taxon>
        <taxon>Erysipelotrichaceae</taxon>
        <taxon>Faecalicoccus</taxon>
    </lineage>
</organism>
<reference evidence="2" key="2">
    <citation type="submission" date="2020-08" db="EMBL/GenBank/DDBJ databases">
        <authorList>
            <person name="Cejkova D."/>
            <person name="Kubasova T."/>
            <person name="Jahodarova E."/>
            <person name="Rychlik I."/>
        </authorList>
    </citation>
    <scope>NUCLEOTIDE SEQUENCE</scope>
    <source>
        <strain evidence="2">An423</strain>
    </source>
</reference>
<reference evidence="1 3" key="1">
    <citation type="submission" date="2020-08" db="EMBL/GenBank/DDBJ databases">
        <title>Genomic Encyclopedia of Type Strains, Phase IV (KMG-IV): sequencing the most valuable type-strain genomes for metagenomic binning, comparative biology and taxonomic classification.</title>
        <authorList>
            <person name="Goeker M."/>
        </authorList>
    </citation>
    <scope>NUCLEOTIDE SEQUENCE [LARGE SCALE GENOMIC DNA]</scope>
    <source>
        <strain evidence="1 3">DSM 26963</strain>
    </source>
</reference>
<dbReference type="Proteomes" id="UP000521313">
    <property type="component" value="Unassembled WGS sequence"/>
</dbReference>
<dbReference type="InterPro" id="IPR023214">
    <property type="entry name" value="HAD_sf"/>
</dbReference>
<evidence type="ECO:0000313" key="1">
    <source>
        <dbReference type="EMBL" id="MBB5185087.1"/>
    </source>
</evidence>
<dbReference type="EMBL" id="JACJLU010000001">
    <property type="protein sequence ID" value="MBM6830546.1"/>
    <property type="molecule type" value="Genomic_DNA"/>
</dbReference>
<comment type="caution">
    <text evidence="1">The sequence shown here is derived from an EMBL/GenBank/DDBJ whole genome shotgun (WGS) entry which is preliminary data.</text>
</comment>
<dbReference type="PANTHER" id="PTHR10000:SF8">
    <property type="entry name" value="HAD SUPERFAMILY HYDROLASE-LIKE, TYPE 3"/>
    <property type="match status" value="1"/>
</dbReference>
<evidence type="ECO:0000313" key="2">
    <source>
        <dbReference type="EMBL" id="MBM6830546.1"/>
    </source>
</evidence>